<evidence type="ECO:0000313" key="3">
    <source>
        <dbReference type="Proteomes" id="UP000286701"/>
    </source>
</evidence>
<feature type="domain" description="Bacterial bifunctional deaminase-reductase C-terminal" evidence="1">
    <location>
        <begin position="2"/>
        <end position="179"/>
    </location>
</feature>
<keyword evidence="3" id="KW-1185">Reference proteome</keyword>
<dbReference type="RefSeq" id="WP_128532704.1">
    <property type="nucleotide sequence ID" value="NZ_SBIW01000002.1"/>
</dbReference>
<dbReference type="SUPFAM" id="SSF53597">
    <property type="entry name" value="Dihydrofolate reductase-like"/>
    <property type="match status" value="1"/>
</dbReference>
<accession>A0A3S3VTT9</accession>
<dbReference type="Gene3D" id="3.40.430.10">
    <property type="entry name" value="Dihydrofolate Reductase, subunit A"/>
    <property type="match status" value="1"/>
</dbReference>
<dbReference type="InterPro" id="IPR002734">
    <property type="entry name" value="RibDG_C"/>
</dbReference>
<reference evidence="2 3" key="1">
    <citation type="submission" date="2019-01" db="EMBL/GenBank/DDBJ databases">
        <title>Mucilaginibacter antarcticum sp. nov., isolated from antarctic soil.</title>
        <authorList>
            <person name="Yan Y.-Q."/>
            <person name="Du Z.-J."/>
        </authorList>
    </citation>
    <scope>NUCLEOTIDE SEQUENCE [LARGE SCALE GENOMIC DNA]</scope>
    <source>
        <strain evidence="2 3">F01003</strain>
    </source>
</reference>
<dbReference type="Proteomes" id="UP000286701">
    <property type="component" value="Unassembled WGS sequence"/>
</dbReference>
<name>A0A3S3VTT9_9SPHI</name>
<dbReference type="PANTHER" id="PTHR38011:SF11">
    <property type="entry name" value="2,5-DIAMINO-6-RIBOSYLAMINO-4(3H)-PYRIMIDINONE 5'-PHOSPHATE REDUCTASE"/>
    <property type="match status" value="1"/>
</dbReference>
<gene>
    <name evidence="2" type="ORF">EPL05_05010</name>
</gene>
<evidence type="ECO:0000313" key="2">
    <source>
        <dbReference type="EMBL" id="RWY55737.1"/>
    </source>
</evidence>
<dbReference type="EMBL" id="SBIW01000002">
    <property type="protein sequence ID" value="RWY55737.1"/>
    <property type="molecule type" value="Genomic_DNA"/>
</dbReference>
<organism evidence="2 3">
    <name type="scientific">Mucilaginibacter gilvus</name>
    <dbReference type="NCBI Taxonomy" id="2305909"/>
    <lineage>
        <taxon>Bacteria</taxon>
        <taxon>Pseudomonadati</taxon>
        <taxon>Bacteroidota</taxon>
        <taxon>Sphingobacteriia</taxon>
        <taxon>Sphingobacteriales</taxon>
        <taxon>Sphingobacteriaceae</taxon>
        <taxon>Mucilaginibacter</taxon>
    </lineage>
</organism>
<protein>
    <submittedName>
        <fullName evidence="2">Dihydrofolate reductase</fullName>
    </submittedName>
</protein>
<dbReference type="GO" id="GO:0008703">
    <property type="term" value="F:5-amino-6-(5-phosphoribosylamino)uracil reductase activity"/>
    <property type="evidence" value="ECO:0007669"/>
    <property type="project" value="InterPro"/>
</dbReference>
<comment type="caution">
    <text evidence="2">The sequence shown here is derived from an EMBL/GenBank/DDBJ whole genome shotgun (WGS) entry which is preliminary data.</text>
</comment>
<evidence type="ECO:0000259" key="1">
    <source>
        <dbReference type="Pfam" id="PF01872"/>
    </source>
</evidence>
<dbReference type="InterPro" id="IPR050765">
    <property type="entry name" value="Riboflavin_Biosynth_HTPR"/>
</dbReference>
<dbReference type="PANTHER" id="PTHR38011">
    <property type="entry name" value="DIHYDROFOLATE REDUCTASE FAMILY PROTEIN (AFU_ORTHOLOGUE AFUA_8G06820)"/>
    <property type="match status" value="1"/>
</dbReference>
<dbReference type="InterPro" id="IPR024072">
    <property type="entry name" value="DHFR-like_dom_sf"/>
</dbReference>
<dbReference type="OrthoDB" id="195113at2"/>
<dbReference type="AlphaFoldDB" id="A0A3S3VTT9"/>
<dbReference type="Pfam" id="PF01872">
    <property type="entry name" value="RibD_C"/>
    <property type="match status" value="1"/>
</dbReference>
<proteinExistence type="predicted"/>
<dbReference type="GO" id="GO:0009231">
    <property type="term" value="P:riboflavin biosynthetic process"/>
    <property type="evidence" value="ECO:0007669"/>
    <property type="project" value="InterPro"/>
</dbReference>
<sequence length="187" mass="20732">MRKVIVSMNVTLNGCMAGRDGELDWHYSLWDEGMARATSAHLGEADTVLFGRITYQAMAGYWMAKGRDMFGAREDADFTEMINGYTKIVFSRTLKTTAWQNSRMAKNIAKEVTALKHQGGKDILVYGSGTIVAALNKLNLIDEYRLWVHPVVIHGGRALFKTSTALHFTGKTAFDTGVVLMSYKAGL</sequence>